<dbReference type="RefSeq" id="WP_258424874.1">
    <property type="nucleotide sequence ID" value="NZ_JANSUY010000022.1"/>
</dbReference>
<dbReference type="PANTHER" id="PTHR30469:SF15">
    <property type="entry name" value="HLYD FAMILY OF SECRETION PROTEINS"/>
    <property type="match status" value="1"/>
</dbReference>
<dbReference type="Gene3D" id="2.40.50.100">
    <property type="match status" value="1"/>
</dbReference>
<feature type="domain" description="Multidrug resistance protein MdtA-like C-terminal permuted SH3" evidence="3">
    <location>
        <begin position="282"/>
        <end position="337"/>
    </location>
</feature>
<keyword evidence="2" id="KW-0175">Coiled coil</keyword>
<accession>A0A9X2T419</accession>
<dbReference type="Gene3D" id="2.40.420.20">
    <property type="match status" value="1"/>
</dbReference>
<dbReference type="PANTHER" id="PTHR30469">
    <property type="entry name" value="MULTIDRUG RESISTANCE PROTEIN MDTA"/>
    <property type="match status" value="1"/>
</dbReference>
<protein>
    <submittedName>
        <fullName evidence="4">Efflux RND transporter periplasmic adaptor subunit</fullName>
    </submittedName>
</protein>
<dbReference type="Pfam" id="PF25967">
    <property type="entry name" value="RND-MFP_C"/>
    <property type="match status" value="1"/>
</dbReference>
<evidence type="ECO:0000259" key="3">
    <source>
        <dbReference type="Pfam" id="PF25967"/>
    </source>
</evidence>
<dbReference type="GO" id="GO:0015562">
    <property type="term" value="F:efflux transmembrane transporter activity"/>
    <property type="evidence" value="ECO:0007669"/>
    <property type="project" value="TreeGrafter"/>
</dbReference>
<dbReference type="Proteomes" id="UP001142175">
    <property type="component" value="Unassembled WGS sequence"/>
</dbReference>
<dbReference type="EMBL" id="JANSUY010000022">
    <property type="protein sequence ID" value="MCR9017030.1"/>
    <property type="molecule type" value="Genomic_DNA"/>
</dbReference>
<keyword evidence="5" id="KW-1185">Reference proteome</keyword>
<gene>
    <name evidence="4" type="ORF">NU887_18495</name>
</gene>
<dbReference type="Gene3D" id="2.40.30.170">
    <property type="match status" value="1"/>
</dbReference>
<evidence type="ECO:0000256" key="2">
    <source>
        <dbReference type="SAM" id="Coils"/>
    </source>
</evidence>
<dbReference type="InterPro" id="IPR058627">
    <property type="entry name" value="MdtA-like_C"/>
</dbReference>
<dbReference type="InterPro" id="IPR006143">
    <property type="entry name" value="RND_pump_MFP"/>
</dbReference>
<dbReference type="GO" id="GO:1990281">
    <property type="term" value="C:efflux pump complex"/>
    <property type="evidence" value="ECO:0007669"/>
    <property type="project" value="TreeGrafter"/>
</dbReference>
<dbReference type="AlphaFoldDB" id="A0A9X2T419"/>
<organism evidence="4 5">
    <name type="scientific">Aquiflexum gelatinilyticum</name>
    <dbReference type="NCBI Taxonomy" id="2961943"/>
    <lineage>
        <taxon>Bacteria</taxon>
        <taxon>Pseudomonadati</taxon>
        <taxon>Bacteroidota</taxon>
        <taxon>Cytophagia</taxon>
        <taxon>Cytophagales</taxon>
        <taxon>Cyclobacteriaceae</taxon>
        <taxon>Aquiflexum</taxon>
    </lineage>
</organism>
<comment type="caution">
    <text evidence="4">The sequence shown here is derived from an EMBL/GenBank/DDBJ whole genome shotgun (WGS) entry which is preliminary data.</text>
</comment>
<sequence>MKSTFLYLLFPIIGITFLQGCGTKGNSMNTEIPTGEIPVKIKQISVSEGNLEIDATGQFTTDDETMLSFKTGGIISQVLVSEGDVIRKGQLLATLDLTEINTAVNQARLGYEKAKRDYERVQRLLADSVATVEQAQNSKTALDIAAESLEAARFNQDYSQIRAISNGNVLKKFVNPGQQIAPGSPVFQTNGSGKGSWKLKVSLSDKEWAMVKEGDKVNISTPVEPEKLYTGKVKRKSKVADPTTGTYQVEIEFTEKAPDYLASGMFGTAKVLSETSQQTWFVPYESILDANSGKGFVFVTNDGKTAQKVSVKIGKIYPDKVQITEGLEGYSKLIVSGSAYLTDLSPISIQD</sequence>
<name>A0A9X2T419_9BACT</name>
<comment type="similarity">
    <text evidence="1">Belongs to the membrane fusion protein (MFP) (TC 8.A.1) family.</text>
</comment>
<proteinExistence type="inferred from homology"/>
<feature type="coiled-coil region" evidence="2">
    <location>
        <begin position="104"/>
        <end position="152"/>
    </location>
</feature>
<dbReference type="NCBIfam" id="TIGR01730">
    <property type="entry name" value="RND_mfp"/>
    <property type="match status" value="1"/>
</dbReference>
<dbReference type="SUPFAM" id="SSF111369">
    <property type="entry name" value="HlyD-like secretion proteins"/>
    <property type="match status" value="1"/>
</dbReference>
<reference evidence="4" key="1">
    <citation type="submission" date="2022-08" db="EMBL/GenBank/DDBJ databases">
        <authorList>
            <person name="Zhang D."/>
        </authorList>
    </citation>
    <scope>NUCLEOTIDE SEQUENCE</scope>
    <source>
        <strain evidence="4">XJ19-11</strain>
    </source>
</reference>
<evidence type="ECO:0000313" key="5">
    <source>
        <dbReference type="Proteomes" id="UP001142175"/>
    </source>
</evidence>
<evidence type="ECO:0000313" key="4">
    <source>
        <dbReference type="EMBL" id="MCR9017030.1"/>
    </source>
</evidence>
<dbReference type="PROSITE" id="PS51257">
    <property type="entry name" value="PROKAR_LIPOPROTEIN"/>
    <property type="match status" value="1"/>
</dbReference>
<evidence type="ECO:0000256" key="1">
    <source>
        <dbReference type="ARBA" id="ARBA00009477"/>
    </source>
</evidence>